<dbReference type="InterPro" id="IPR036771">
    <property type="entry name" value="ATPsynth_dsu/esu_N"/>
</dbReference>
<evidence type="ECO:0000256" key="2">
    <source>
        <dbReference type="ARBA" id="ARBA00004202"/>
    </source>
</evidence>
<dbReference type="FunFam" id="2.60.15.10:FF:000001">
    <property type="entry name" value="ATP synthase epsilon chain"/>
    <property type="match status" value="1"/>
</dbReference>
<feature type="domain" description="ATP synthase epsilon subunit C-terminal" evidence="17">
    <location>
        <begin position="89"/>
        <end position="134"/>
    </location>
</feature>
<keyword evidence="7 15" id="KW-1003">Cell membrane</keyword>
<accession>A0A2Z2P869</accession>
<dbReference type="InterPro" id="IPR020547">
    <property type="entry name" value="ATP_synth_F1_esu_C"/>
</dbReference>
<keyword evidence="10 15" id="KW-0472">Membrane</keyword>
<dbReference type="PANTHER" id="PTHR13822">
    <property type="entry name" value="ATP SYNTHASE DELTA/EPSILON CHAIN"/>
    <property type="match status" value="1"/>
</dbReference>
<dbReference type="OrthoDB" id="9791445at2"/>
<dbReference type="InterPro" id="IPR020546">
    <property type="entry name" value="ATP_synth_F1_dsu/esu_N"/>
</dbReference>
<evidence type="ECO:0000256" key="6">
    <source>
        <dbReference type="ARBA" id="ARBA00022448"/>
    </source>
</evidence>
<dbReference type="NCBIfam" id="TIGR01216">
    <property type="entry name" value="ATP_synt_epsi"/>
    <property type="match status" value="1"/>
</dbReference>
<evidence type="ECO:0000256" key="13">
    <source>
        <dbReference type="ARBA" id="ARBA00030215"/>
    </source>
</evidence>
<dbReference type="HAMAP" id="MF_00530">
    <property type="entry name" value="ATP_synth_epsil_bac"/>
    <property type="match status" value="1"/>
</dbReference>
<dbReference type="GO" id="GO:0045259">
    <property type="term" value="C:proton-transporting ATP synthase complex"/>
    <property type="evidence" value="ECO:0007669"/>
    <property type="project" value="UniProtKB-KW"/>
</dbReference>
<dbReference type="Gene3D" id="2.60.15.10">
    <property type="entry name" value="F0F1 ATP synthase delta/epsilon subunit, N-terminal"/>
    <property type="match status" value="1"/>
</dbReference>
<gene>
    <name evidence="19" type="primary">atpC_2</name>
    <name evidence="15" type="synonym">atpC</name>
    <name evidence="19" type="ORF">IMCC3135_34135</name>
</gene>
<evidence type="ECO:0000259" key="17">
    <source>
        <dbReference type="Pfam" id="PF00401"/>
    </source>
</evidence>
<dbReference type="InterPro" id="IPR001469">
    <property type="entry name" value="ATP_synth_F1_dsu/esu"/>
</dbReference>
<evidence type="ECO:0000256" key="8">
    <source>
        <dbReference type="ARBA" id="ARBA00022781"/>
    </source>
</evidence>
<dbReference type="AlphaFoldDB" id="A0A2Z2P869"/>
<dbReference type="GO" id="GO:0046933">
    <property type="term" value="F:proton-transporting ATP synthase activity, rotational mechanism"/>
    <property type="evidence" value="ECO:0007669"/>
    <property type="project" value="UniProtKB-UniRule"/>
</dbReference>
<evidence type="ECO:0000256" key="11">
    <source>
        <dbReference type="ARBA" id="ARBA00023196"/>
    </source>
</evidence>
<dbReference type="SUPFAM" id="SSF51344">
    <property type="entry name" value="Epsilon subunit of F1F0-ATP synthase N-terminal domain"/>
    <property type="match status" value="1"/>
</dbReference>
<name>A0A2Z2P869_9GAMM</name>
<proteinExistence type="inferred from homology"/>
<protein>
    <recommendedName>
        <fullName evidence="5 15">ATP synthase epsilon chain</fullName>
    </recommendedName>
    <alternativeName>
        <fullName evidence="14 15">ATP synthase F1 sector epsilon subunit</fullName>
    </alternativeName>
    <alternativeName>
        <fullName evidence="13 15">F-ATPase epsilon subunit</fullName>
    </alternativeName>
</protein>
<keyword evidence="11 15" id="KW-0139">CF(1)</keyword>
<comment type="subcellular location">
    <subcellularLocation>
        <location evidence="2 15">Cell membrane</location>
        <topology evidence="2 15">Peripheral membrane protein</topology>
    </subcellularLocation>
</comment>
<dbReference type="InterPro" id="IPR036794">
    <property type="entry name" value="ATP_F1_dsu/esu_C_sf"/>
</dbReference>
<dbReference type="GO" id="GO:0005886">
    <property type="term" value="C:plasma membrane"/>
    <property type="evidence" value="ECO:0007669"/>
    <property type="project" value="UniProtKB-SubCell"/>
</dbReference>
<keyword evidence="12 15" id="KW-0066">ATP synthesis</keyword>
<comment type="function">
    <text evidence="1 15">Produces ATP from ADP in the presence of a proton gradient across the membrane.</text>
</comment>
<dbReference type="Proteomes" id="UP000250079">
    <property type="component" value="Chromosome"/>
</dbReference>
<dbReference type="KEGG" id="gai:IMCC3135_34135"/>
<dbReference type="PANTHER" id="PTHR13822:SF10">
    <property type="entry name" value="ATP SYNTHASE EPSILON CHAIN, CHLOROPLASTIC"/>
    <property type="match status" value="1"/>
</dbReference>
<dbReference type="NCBIfam" id="NF001847">
    <property type="entry name" value="PRK00571.1-4"/>
    <property type="match status" value="1"/>
</dbReference>
<dbReference type="SUPFAM" id="SSF46604">
    <property type="entry name" value="Epsilon subunit of F1F0-ATP synthase C-terminal domain"/>
    <property type="match status" value="1"/>
</dbReference>
<organism evidence="19 20">
    <name type="scientific">Granulosicoccus antarcticus IMCC3135</name>
    <dbReference type="NCBI Taxonomy" id="1192854"/>
    <lineage>
        <taxon>Bacteria</taxon>
        <taxon>Pseudomonadati</taxon>
        <taxon>Pseudomonadota</taxon>
        <taxon>Gammaproteobacteria</taxon>
        <taxon>Chromatiales</taxon>
        <taxon>Granulosicoccaceae</taxon>
        <taxon>Granulosicoccus</taxon>
    </lineage>
</organism>
<evidence type="ECO:0000256" key="9">
    <source>
        <dbReference type="ARBA" id="ARBA00023065"/>
    </source>
</evidence>
<dbReference type="Pfam" id="PF02823">
    <property type="entry name" value="ATP-synt_DE_N"/>
    <property type="match status" value="1"/>
</dbReference>
<keyword evidence="8 15" id="KW-0375">Hydrogen ion transport</keyword>
<evidence type="ECO:0000256" key="10">
    <source>
        <dbReference type="ARBA" id="ARBA00023136"/>
    </source>
</evidence>
<evidence type="ECO:0000256" key="5">
    <source>
        <dbReference type="ARBA" id="ARBA00014480"/>
    </source>
</evidence>
<evidence type="ECO:0000259" key="18">
    <source>
        <dbReference type="Pfam" id="PF02823"/>
    </source>
</evidence>
<keyword evidence="9 15" id="KW-0406">Ion transport</keyword>
<evidence type="ECO:0000313" key="19">
    <source>
        <dbReference type="EMBL" id="ASJ76867.1"/>
    </source>
</evidence>
<sequence>MASSLKVEIVSAEKEIWSGEAKLVSASAQMGEVGIAPGHAPFITRIKPGEIRVKPVDDGEELDIYVSGGIMEVQPHIVTIMADTALRAEELDEASALKAKEEAEAALAGAQPGEIDFQAVQAKLAEASAQLQFIKKLRR</sequence>
<feature type="domain" description="ATP synthase F1 complex delta/epsilon subunit N-terminal" evidence="18">
    <location>
        <begin position="5"/>
        <end position="85"/>
    </location>
</feature>
<evidence type="ECO:0000256" key="12">
    <source>
        <dbReference type="ARBA" id="ARBA00023310"/>
    </source>
</evidence>
<comment type="similarity">
    <text evidence="3 15 16">Belongs to the ATPase epsilon chain family.</text>
</comment>
<evidence type="ECO:0000256" key="14">
    <source>
        <dbReference type="ARBA" id="ARBA00031795"/>
    </source>
</evidence>
<dbReference type="CDD" id="cd12152">
    <property type="entry name" value="F1-ATPase_delta"/>
    <property type="match status" value="1"/>
</dbReference>
<dbReference type="Gene3D" id="1.20.5.440">
    <property type="entry name" value="ATP synthase delta/epsilon subunit, C-terminal domain"/>
    <property type="match status" value="1"/>
</dbReference>
<evidence type="ECO:0000256" key="15">
    <source>
        <dbReference type="HAMAP-Rule" id="MF_00530"/>
    </source>
</evidence>
<dbReference type="Pfam" id="PF00401">
    <property type="entry name" value="ATP-synt_DE"/>
    <property type="match status" value="1"/>
</dbReference>
<reference evidence="19 20" key="1">
    <citation type="submission" date="2016-12" db="EMBL/GenBank/DDBJ databases">
        <authorList>
            <person name="Song W.-J."/>
            <person name="Kurnit D.M."/>
        </authorList>
    </citation>
    <scope>NUCLEOTIDE SEQUENCE [LARGE SCALE GENOMIC DNA]</scope>
    <source>
        <strain evidence="19 20">IMCC3135</strain>
    </source>
</reference>
<dbReference type="GO" id="GO:0005524">
    <property type="term" value="F:ATP binding"/>
    <property type="evidence" value="ECO:0007669"/>
    <property type="project" value="UniProtKB-UniRule"/>
</dbReference>
<evidence type="ECO:0000256" key="7">
    <source>
        <dbReference type="ARBA" id="ARBA00022475"/>
    </source>
</evidence>
<dbReference type="RefSeq" id="WP_088921581.1">
    <property type="nucleotide sequence ID" value="NZ_CP018632.1"/>
</dbReference>
<evidence type="ECO:0000256" key="1">
    <source>
        <dbReference type="ARBA" id="ARBA00003543"/>
    </source>
</evidence>
<comment type="subunit">
    <text evidence="4 15 16">F-type ATPases have 2 components, CF(1) - the catalytic core - and CF(0) - the membrane proton channel. CF(1) has five subunits: alpha(3), beta(3), gamma(1), delta(1), epsilon(1). CF(0) has three main subunits: a, b and c.</text>
</comment>
<evidence type="ECO:0000256" key="16">
    <source>
        <dbReference type="RuleBase" id="RU003656"/>
    </source>
</evidence>
<evidence type="ECO:0000256" key="3">
    <source>
        <dbReference type="ARBA" id="ARBA00005712"/>
    </source>
</evidence>
<keyword evidence="6 15" id="KW-0813">Transport</keyword>
<keyword evidence="20" id="KW-1185">Reference proteome</keyword>
<evidence type="ECO:0000313" key="20">
    <source>
        <dbReference type="Proteomes" id="UP000250079"/>
    </source>
</evidence>
<evidence type="ECO:0000256" key="4">
    <source>
        <dbReference type="ARBA" id="ARBA00011648"/>
    </source>
</evidence>
<dbReference type="EMBL" id="CP018632">
    <property type="protein sequence ID" value="ASJ76867.1"/>
    <property type="molecule type" value="Genomic_DNA"/>
</dbReference>